<evidence type="ECO:0000256" key="1">
    <source>
        <dbReference type="PROSITE-ProRule" id="PRU00325"/>
    </source>
</evidence>
<keyword evidence="1" id="KW-0479">Metal-binding</keyword>
<dbReference type="InterPro" id="IPR007527">
    <property type="entry name" value="Znf_SWIM"/>
</dbReference>
<dbReference type="EMBL" id="JBJQND010000011">
    <property type="protein sequence ID" value="KAL3861158.1"/>
    <property type="molecule type" value="Genomic_DNA"/>
</dbReference>
<accession>A0ABD3VKD4</accession>
<name>A0ABD3VKD4_SINWO</name>
<sequence length="255" mass="28992">MSVQYQDNLDLDAKQRYSVKLKLIGLDSCPYKVPADTWINDPKQWPASEYPDVYHYLIKHPRIYSAEAMENYRSLEAHRFFWSGWVQTVFHMKTNSGHYVLKAIVKPSWIDTEKPHHPWVALKKSGPVIAAHCDCMAGLEEACSHIGALLFKIEAAVRLGYASSTCTDRPCEWNACFVKKKIEPKKISEIKFYKTATKEALKKSKKKMKKITEPATAEEQNRFLESLASLDKPCVGLSAFAKYSGLFVSHGSEPT</sequence>
<organism evidence="3 4">
    <name type="scientific">Sinanodonta woodiana</name>
    <name type="common">Chinese pond mussel</name>
    <name type="synonym">Anodonta woodiana</name>
    <dbReference type="NCBI Taxonomy" id="1069815"/>
    <lineage>
        <taxon>Eukaryota</taxon>
        <taxon>Metazoa</taxon>
        <taxon>Spiralia</taxon>
        <taxon>Lophotrochozoa</taxon>
        <taxon>Mollusca</taxon>
        <taxon>Bivalvia</taxon>
        <taxon>Autobranchia</taxon>
        <taxon>Heteroconchia</taxon>
        <taxon>Palaeoheterodonta</taxon>
        <taxon>Unionida</taxon>
        <taxon>Unionoidea</taxon>
        <taxon>Unionidae</taxon>
        <taxon>Unioninae</taxon>
        <taxon>Sinanodonta</taxon>
    </lineage>
</organism>
<proteinExistence type="predicted"/>
<comment type="caution">
    <text evidence="3">The sequence shown here is derived from an EMBL/GenBank/DDBJ whole genome shotgun (WGS) entry which is preliminary data.</text>
</comment>
<evidence type="ECO:0000259" key="2">
    <source>
        <dbReference type="PROSITE" id="PS50966"/>
    </source>
</evidence>
<keyword evidence="1" id="KW-0862">Zinc</keyword>
<keyword evidence="1" id="KW-0863">Zinc-finger</keyword>
<dbReference type="PANTHER" id="PTHR47526:SF3">
    <property type="entry name" value="PHD-TYPE DOMAIN-CONTAINING PROTEIN"/>
    <property type="match status" value="1"/>
</dbReference>
<evidence type="ECO:0000313" key="3">
    <source>
        <dbReference type="EMBL" id="KAL3861158.1"/>
    </source>
</evidence>
<dbReference type="PROSITE" id="PS50966">
    <property type="entry name" value="ZF_SWIM"/>
    <property type="match status" value="1"/>
</dbReference>
<reference evidence="3 4" key="1">
    <citation type="submission" date="2024-11" db="EMBL/GenBank/DDBJ databases">
        <title>Chromosome-level genome assembly of the freshwater bivalve Anodonta woodiana.</title>
        <authorList>
            <person name="Chen X."/>
        </authorList>
    </citation>
    <scope>NUCLEOTIDE SEQUENCE [LARGE SCALE GENOMIC DNA]</scope>
    <source>
        <strain evidence="3">MN2024</strain>
        <tissue evidence="3">Gills</tissue>
    </source>
</reference>
<feature type="domain" description="SWIM-type" evidence="2">
    <location>
        <begin position="118"/>
        <end position="154"/>
    </location>
</feature>
<keyword evidence="4" id="KW-1185">Reference proteome</keyword>
<dbReference type="AlphaFoldDB" id="A0ABD3VKD4"/>
<protein>
    <recommendedName>
        <fullName evidence="2">SWIM-type domain-containing protein</fullName>
    </recommendedName>
</protein>
<dbReference type="PANTHER" id="PTHR47526">
    <property type="entry name" value="ATP-DEPENDENT DNA HELICASE"/>
    <property type="match status" value="1"/>
</dbReference>
<gene>
    <name evidence="3" type="ORF">ACJMK2_007223</name>
</gene>
<dbReference type="Proteomes" id="UP001634394">
    <property type="component" value="Unassembled WGS sequence"/>
</dbReference>
<dbReference type="GO" id="GO:0008270">
    <property type="term" value="F:zinc ion binding"/>
    <property type="evidence" value="ECO:0007669"/>
    <property type="project" value="UniProtKB-KW"/>
</dbReference>
<evidence type="ECO:0000313" key="4">
    <source>
        <dbReference type="Proteomes" id="UP001634394"/>
    </source>
</evidence>